<dbReference type="GO" id="GO:0004066">
    <property type="term" value="F:asparagine synthase (glutamine-hydrolyzing) activity"/>
    <property type="evidence" value="ECO:0007669"/>
    <property type="project" value="InterPro"/>
</dbReference>
<dbReference type="Proteomes" id="UP000747110">
    <property type="component" value="Unassembled WGS sequence"/>
</dbReference>
<dbReference type="OrthoDB" id="409189at2759"/>
<dbReference type="GO" id="GO:0006529">
    <property type="term" value="P:asparagine biosynthetic process"/>
    <property type="evidence" value="ECO:0007669"/>
    <property type="project" value="InterPro"/>
</dbReference>
<proteinExistence type="predicted"/>
<dbReference type="CDD" id="cd01991">
    <property type="entry name" value="Asn_synthase_B_C"/>
    <property type="match status" value="1"/>
</dbReference>
<comment type="caution">
    <text evidence="4">The sequence shown here is derived from an EMBL/GenBank/DDBJ whole genome shotgun (WGS) entry which is preliminary data.</text>
</comment>
<dbReference type="InterPro" id="IPR001962">
    <property type="entry name" value="Asn_synthase"/>
</dbReference>
<evidence type="ECO:0000256" key="1">
    <source>
        <dbReference type="ARBA" id="ARBA00022741"/>
    </source>
</evidence>
<dbReference type="InterPro" id="IPR050795">
    <property type="entry name" value="Asn_Synthetase"/>
</dbReference>
<dbReference type="Proteomes" id="UP000722791">
    <property type="component" value="Unassembled WGS sequence"/>
</dbReference>
<protein>
    <recommendedName>
        <fullName evidence="3">Asparagine synthetase domain-containing protein</fullName>
    </recommendedName>
</protein>
<keyword evidence="2" id="KW-0067">ATP-binding</keyword>
<evidence type="ECO:0000259" key="3">
    <source>
        <dbReference type="Pfam" id="PF00733"/>
    </source>
</evidence>
<dbReference type="PANTHER" id="PTHR11772">
    <property type="entry name" value="ASPARAGINE SYNTHETASE"/>
    <property type="match status" value="1"/>
</dbReference>
<dbReference type="AlphaFoldDB" id="A0A8J4FDY4"/>
<gene>
    <name evidence="4" type="ORF">Vretifemale_2570</name>
    <name evidence="5" type="ORF">Vretimale_19953</name>
</gene>
<evidence type="ECO:0000313" key="6">
    <source>
        <dbReference type="Proteomes" id="UP000747110"/>
    </source>
</evidence>
<reference evidence="4" key="1">
    <citation type="journal article" date="2021" name="Proc. Natl. Acad. Sci. U.S.A.">
        <title>Three genomes in the algal genus Volvox reveal the fate of a haploid sex-determining region after a transition to homothallism.</title>
        <authorList>
            <person name="Yamamoto K."/>
            <person name="Hamaji T."/>
            <person name="Kawai-Toyooka H."/>
            <person name="Matsuzaki R."/>
            <person name="Takahashi F."/>
            <person name="Nishimura Y."/>
            <person name="Kawachi M."/>
            <person name="Noguchi H."/>
            <person name="Minakuchi Y."/>
            <person name="Umen J.G."/>
            <person name="Toyoda A."/>
            <person name="Nozaki H."/>
        </authorList>
    </citation>
    <scope>NUCLEOTIDE SEQUENCE</scope>
    <source>
        <strain evidence="5">NIES-3785</strain>
        <strain evidence="4">NIES-3786</strain>
    </source>
</reference>
<keyword evidence="1" id="KW-0547">Nucleotide-binding</keyword>
<keyword evidence="6" id="KW-1185">Reference proteome</keyword>
<dbReference type="InterPro" id="IPR014729">
    <property type="entry name" value="Rossmann-like_a/b/a_fold"/>
</dbReference>
<dbReference type="EMBL" id="BNCQ01000118">
    <property type="protein sequence ID" value="GIM17411.1"/>
    <property type="molecule type" value="Genomic_DNA"/>
</dbReference>
<dbReference type="PANTHER" id="PTHR11772:SF46">
    <property type="entry name" value="ASPARAGINE SYNTHETASE DOMAIN-CONTAINING PROTEIN"/>
    <property type="match status" value="1"/>
</dbReference>
<dbReference type="EMBL" id="BNCP01000004">
    <property type="protein sequence ID" value="GIL72284.1"/>
    <property type="molecule type" value="Genomic_DNA"/>
</dbReference>
<feature type="domain" description="Asparagine synthetase" evidence="3">
    <location>
        <begin position="53"/>
        <end position="183"/>
    </location>
</feature>
<evidence type="ECO:0000256" key="2">
    <source>
        <dbReference type="ARBA" id="ARBA00022840"/>
    </source>
</evidence>
<evidence type="ECO:0000313" key="4">
    <source>
        <dbReference type="EMBL" id="GIL72284.1"/>
    </source>
</evidence>
<sequence>MLIRAVISASALGIYLLVRSCSSQHRRYSELRKALGCALTDISQNRQWDVNAACILLSGGLDSAIVAEVGGKQLGLKTALTVTCSDDATDLPYAAASAAAAGLEHIVIRIPLDELLRRYLPSVVRTIQSFDPMSLRNDIAISCVLHEAAARGFHCAATGDGADELLGGYGFTHGLEPAAWAAHRAHMARVMEFGSARLGKHLGIFVASPFTHPAVKETALRLRKDDCVQQCNGVAMGKMVLRKLFPKVTSAMRRKDPIEVGCGTTALSKPGYFGSLIPDAQFASEKTYVAEHHGVEIRDKEHLYYYRVFRETFPNGVVPGKPRHGSDPCPKCGYQLSDRFQTFCVTCGHYDPNMRMRHDS</sequence>
<evidence type="ECO:0000313" key="5">
    <source>
        <dbReference type="EMBL" id="GIM17411.1"/>
    </source>
</evidence>
<dbReference type="Gene3D" id="3.40.50.620">
    <property type="entry name" value="HUPs"/>
    <property type="match status" value="1"/>
</dbReference>
<dbReference type="GO" id="GO:0005524">
    <property type="term" value="F:ATP binding"/>
    <property type="evidence" value="ECO:0007669"/>
    <property type="project" value="UniProtKB-KW"/>
</dbReference>
<dbReference type="GO" id="GO:0005829">
    <property type="term" value="C:cytosol"/>
    <property type="evidence" value="ECO:0007669"/>
    <property type="project" value="TreeGrafter"/>
</dbReference>
<dbReference type="SUPFAM" id="SSF52402">
    <property type="entry name" value="Adenine nucleotide alpha hydrolases-like"/>
    <property type="match status" value="1"/>
</dbReference>
<accession>A0A8J4FDY4</accession>
<organism evidence="4 6">
    <name type="scientific">Volvox reticuliferus</name>
    <dbReference type="NCBI Taxonomy" id="1737510"/>
    <lineage>
        <taxon>Eukaryota</taxon>
        <taxon>Viridiplantae</taxon>
        <taxon>Chlorophyta</taxon>
        <taxon>core chlorophytes</taxon>
        <taxon>Chlorophyceae</taxon>
        <taxon>CS clade</taxon>
        <taxon>Chlamydomonadales</taxon>
        <taxon>Volvocaceae</taxon>
        <taxon>Volvox</taxon>
    </lineage>
</organism>
<name>A0A8J4FDY4_9CHLO</name>
<dbReference type="Pfam" id="PF00733">
    <property type="entry name" value="Asn_synthase"/>
    <property type="match status" value="1"/>
</dbReference>